<evidence type="ECO:0000313" key="7">
    <source>
        <dbReference type="Proteomes" id="UP000198546"/>
    </source>
</evidence>
<evidence type="ECO:0000256" key="1">
    <source>
        <dbReference type="ARBA" id="ARBA00004141"/>
    </source>
</evidence>
<name>A0A1G6ZZ20_9ACTN</name>
<evidence type="ECO:0000256" key="4">
    <source>
        <dbReference type="ARBA" id="ARBA00023136"/>
    </source>
</evidence>
<dbReference type="STRING" id="675864.SAMN04489747_2443"/>
<evidence type="ECO:0000313" key="6">
    <source>
        <dbReference type="EMBL" id="SDE07507.1"/>
    </source>
</evidence>
<keyword evidence="2 5" id="KW-0812">Transmembrane</keyword>
<evidence type="ECO:0000256" key="5">
    <source>
        <dbReference type="SAM" id="Phobius"/>
    </source>
</evidence>
<feature type="transmembrane region" description="Helical" evidence="5">
    <location>
        <begin position="108"/>
        <end position="127"/>
    </location>
</feature>
<keyword evidence="6" id="KW-0407">Ion channel</keyword>
<proteinExistence type="predicted"/>
<comment type="subcellular location">
    <subcellularLocation>
        <location evidence="1">Membrane</location>
        <topology evidence="1">Multi-pass membrane protein</topology>
    </subcellularLocation>
</comment>
<dbReference type="InterPro" id="IPR027359">
    <property type="entry name" value="Volt_channel_dom_sf"/>
</dbReference>
<organism evidence="6 7">
    <name type="scientific">Auraticoccus monumenti</name>
    <dbReference type="NCBI Taxonomy" id="675864"/>
    <lineage>
        <taxon>Bacteria</taxon>
        <taxon>Bacillati</taxon>
        <taxon>Actinomycetota</taxon>
        <taxon>Actinomycetes</taxon>
        <taxon>Propionibacteriales</taxon>
        <taxon>Propionibacteriaceae</taxon>
        <taxon>Auraticoccus</taxon>
    </lineage>
</organism>
<sequence length="214" mass="22716">MSALGVLFLLVVLGEQLTRPDSAVGTALTIVGWLLWAVFAAEFGARMVVAPSTSRFLRRNWWQLLFLVLPFLRVLRLVRAIRVLRTGRVLSSTVRSSRSVRQVLGGRVAWLAVVTAITVLASSQLLYGFGSYPTYGGALHATALAAITGEPLGRPDPFAQVLEVVLAVFSVVVFATLAGTLGAYFLVGTDPRRDAAQPGVDGAGPGPVAAADDR</sequence>
<feature type="transmembrane region" description="Helical" evidence="5">
    <location>
        <begin position="30"/>
        <end position="49"/>
    </location>
</feature>
<dbReference type="Gene3D" id="1.20.120.350">
    <property type="entry name" value="Voltage-gated potassium channels. Chain C"/>
    <property type="match status" value="1"/>
</dbReference>
<keyword evidence="6" id="KW-0813">Transport</keyword>
<evidence type="ECO:0000256" key="2">
    <source>
        <dbReference type="ARBA" id="ARBA00022692"/>
    </source>
</evidence>
<keyword evidence="6" id="KW-0406">Ion transport</keyword>
<dbReference type="GO" id="GO:0016020">
    <property type="term" value="C:membrane"/>
    <property type="evidence" value="ECO:0007669"/>
    <property type="project" value="UniProtKB-SubCell"/>
</dbReference>
<gene>
    <name evidence="6" type="ORF">SAMN04489747_2443</name>
</gene>
<reference evidence="6 7" key="1">
    <citation type="submission" date="2016-10" db="EMBL/GenBank/DDBJ databases">
        <authorList>
            <person name="de Groot N.N."/>
        </authorList>
    </citation>
    <scope>NUCLEOTIDE SEQUENCE [LARGE SCALE GENOMIC DNA]</scope>
    <source>
        <strain evidence="6 7">MON 2.2</strain>
    </source>
</reference>
<dbReference type="AlphaFoldDB" id="A0A1G6ZZ20"/>
<accession>A0A1G6ZZ20</accession>
<dbReference type="GO" id="GO:0034220">
    <property type="term" value="P:monoatomic ion transmembrane transport"/>
    <property type="evidence" value="ECO:0007669"/>
    <property type="project" value="UniProtKB-KW"/>
</dbReference>
<protein>
    <submittedName>
        <fullName evidence="6">Voltage-gated potassium channel</fullName>
    </submittedName>
</protein>
<dbReference type="SUPFAM" id="SSF81324">
    <property type="entry name" value="Voltage-gated potassium channels"/>
    <property type="match status" value="1"/>
</dbReference>
<dbReference type="EMBL" id="LT629688">
    <property type="protein sequence ID" value="SDE07507.1"/>
    <property type="molecule type" value="Genomic_DNA"/>
</dbReference>
<keyword evidence="4 5" id="KW-0472">Membrane</keyword>
<dbReference type="Proteomes" id="UP000198546">
    <property type="component" value="Chromosome i"/>
</dbReference>
<evidence type="ECO:0000256" key="3">
    <source>
        <dbReference type="ARBA" id="ARBA00022989"/>
    </source>
</evidence>
<keyword evidence="7" id="KW-1185">Reference proteome</keyword>
<keyword evidence="3 5" id="KW-1133">Transmembrane helix</keyword>
<feature type="transmembrane region" description="Helical" evidence="5">
    <location>
        <begin position="164"/>
        <end position="187"/>
    </location>
</feature>